<sequence length="297" mass="30831">MLRLRPPAPRPASPSPAPRHKAALAASGGRGAAAARARETKAGRESTFRGFGGPAPRPGLGEGEGPPLGEEQCGQRPRPSAALGGRRAASRCRGQAPGRGRGRGRVCAGCPEGAVARTCGPSAKCGPERWSVGPSLCFPQEAGDRGALPAEVDPGTPHAGGPAEPTSPRLAAPAHRHFAGEEPNSGSQLGGRTSSLVVGDRKKDKCPNWMESKPWAQTQTSLLRQLRWTPGGLCHLTLGRHLCPGQNVPGQLHFTEGAFTNGVEDLEVINMSLLASRFGCEALHPGDLLTTLTDSTT</sequence>
<dbReference type="KEGG" id="bmus:118889941"/>
<feature type="compositionally biased region" description="Basic and acidic residues" evidence="1">
    <location>
        <begin position="36"/>
        <end position="47"/>
    </location>
</feature>
<evidence type="ECO:0000313" key="3">
    <source>
        <dbReference type="RefSeq" id="XP_036697960.1"/>
    </source>
</evidence>
<feature type="region of interest" description="Disordered" evidence="1">
    <location>
        <begin position="143"/>
        <end position="200"/>
    </location>
</feature>
<name>A0A8B8WP96_BALMU</name>
<feature type="compositionally biased region" description="Low complexity" evidence="1">
    <location>
        <begin position="23"/>
        <end position="35"/>
    </location>
</feature>
<organism evidence="2 3">
    <name type="scientific">Balaenoptera musculus</name>
    <name type="common">Blue whale</name>
    <dbReference type="NCBI Taxonomy" id="9771"/>
    <lineage>
        <taxon>Eukaryota</taxon>
        <taxon>Metazoa</taxon>
        <taxon>Chordata</taxon>
        <taxon>Craniata</taxon>
        <taxon>Vertebrata</taxon>
        <taxon>Euteleostomi</taxon>
        <taxon>Mammalia</taxon>
        <taxon>Eutheria</taxon>
        <taxon>Laurasiatheria</taxon>
        <taxon>Artiodactyla</taxon>
        <taxon>Whippomorpha</taxon>
        <taxon>Cetacea</taxon>
        <taxon>Mysticeti</taxon>
        <taxon>Balaenopteridae</taxon>
        <taxon>Balaenoptera</taxon>
    </lineage>
</organism>
<evidence type="ECO:0000313" key="2">
    <source>
        <dbReference type="Proteomes" id="UP000694857"/>
    </source>
</evidence>
<feature type="region of interest" description="Disordered" evidence="1">
    <location>
        <begin position="1"/>
        <end position="105"/>
    </location>
</feature>
<keyword evidence="2" id="KW-1185">Reference proteome</keyword>
<dbReference type="OrthoDB" id="10413325at2759"/>
<reference evidence="3" key="1">
    <citation type="submission" date="2025-08" db="UniProtKB">
        <authorList>
            <consortium name="RefSeq"/>
        </authorList>
    </citation>
    <scope>IDENTIFICATION</scope>
    <source>
        <tissue evidence="3">Epidermis and Blubber</tissue>
    </source>
</reference>
<evidence type="ECO:0000256" key="1">
    <source>
        <dbReference type="SAM" id="MobiDB-lite"/>
    </source>
</evidence>
<feature type="compositionally biased region" description="Polar residues" evidence="1">
    <location>
        <begin position="184"/>
        <end position="196"/>
    </location>
</feature>
<feature type="compositionally biased region" description="Pro residues" evidence="1">
    <location>
        <begin position="1"/>
        <end position="17"/>
    </location>
</feature>
<protein>
    <submittedName>
        <fullName evidence="3">Skin secretory protein xP2-like</fullName>
    </submittedName>
</protein>
<dbReference type="AlphaFoldDB" id="A0A8B8WP96"/>
<dbReference type="RefSeq" id="XP_036697960.1">
    <property type="nucleotide sequence ID" value="XM_036842065.1"/>
</dbReference>
<proteinExistence type="predicted"/>
<dbReference type="Proteomes" id="UP000694857">
    <property type="component" value="Chromosome 2"/>
</dbReference>
<dbReference type="GeneID" id="118889941"/>
<gene>
    <name evidence="3" type="primary">LOC118889941</name>
</gene>
<feature type="compositionally biased region" description="Low complexity" evidence="1">
    <location>
        <begin position="67"/>
        <end position="98"/>
    </location>
</feature>
<accession>A0A8B8WP96</accession>